<dbReference type="SMART" id="SM01003">
    <property type="entry name" value="AlaDh_PNT_N"/>
    <property type="match status" value="1"/>
</dbReference>
<evidence type="ECO:0000256" key="6">
    <source>
        <dbReference type="ARBA" id="ARBA00022475"/>
    </source>
</evidence>
<feature type="transmembrane region" description="Helical" evidence="25">
    <location>
        <begin position="614"/>
        <end position="634"/>
    </location>
</feature>
<comment type="subunit">
    <text evidence="4">Homodimer.</text>
</comment>
<evidence type="ECO:0000256" key="16">
    <source>
        <dbReference type="ARBA" id="ARBA00023027"/>
    </source>
</evidence>
<feature type="transmembrane region" description="Helical" evidence="25">
    <location>
        <begin position="792"/>
        <end position="823"/>
    </location>
</feature>
<dbReference type="FunFam" id="3.40.50.720:FF:000028">
    <property type="entry name" value="NAD(P) transhydrogenase subunit alpha"/>
    <property type="match status" value="1"/>
</dbReference>
<evidence type="ECO:0000256" key="24">
    <source>
        <dbReference type="SAM" id="MobiDB-lite"/>
    </source>
</evidence>
<dbReference type="InterPro" id="IPR029035">
    <property type="entry name" value="DHS-like_NAD/FAD-binding_dom"/>
</dbReference>
<dbReference type="PROSITE" id="PS00836">
    <property type="entry name" value="ALADH_PNT_1"/>
    <property type="match status" value="1"/>
</dbReference>
<feature type="transmembrane region" description="Helical" evidence="25">
    <location>
        <begin position="750"/>
        <end position="771"/>
    </location>
</feature>
<dbReference type="Proteomes" id="UP000566819">
    <property type="component" value="Unassembled WGS sequence"/>
</dbReference>
<dbReference type="NCBIfam" id="NF006942">
    <property type="entry name" value="PRK09424.1"/>
    <property type="match status" value="1"/>
</dbReference>
<dbReference type="SUPFAM" id="SSF52283">
    <property type="entry name" value="Formate/glycerate dehydrogenase catalytic domain-like"/>
    <property type="match status" value="1"/>
</dbReference>
<keyword evidence="7" id="KW-0997">Cell inner membrane</keyword>
<keyword evidence="15" id="KW-0007">Acetylation</keyword>
<reference evidence="28 29" key="1">
    <citation type="submission" date="2020-03" db="EMBL/GenBank/DDBJ databases">
        <title>Draft Genome Sequence of Cudoniella acicularis.</title>
        <authorList>
            <person name="Buettner E."/>
            <person name="Kellner H."/>
        </authorList>
    </citation>
    <scope>NUCLEOTIDE SEQUENCE [LARGE SCALE GENOMIC DNA]</scope>
    <source>
        <strain evidence="28 29">DSM 108380</strain>
    </source>
</reference>
<feature type="transmembrane region" description="Helical" evidence="25">
    <location>
        <begin position="721"/>
        <end position="744"/>
    </location>
</feature>
<comment type="catalytic activity">
    <reaction evidence="19">
        <text>NAD(+) + NADPH + H(+)(in) = NADH + NADP(+) + H(+)(out)</text>
        <dbReference type="Rhea" id="RHEA:47992"/>
        <dbReference type="ChEBI" id="CHEBI:15378"/>
        <dbReference type="ChEBI" id="CHEBI:57540"/>
        <dbReference type="ChEBI" id="CHEBI:57783"/>
        <dbReference type="ChEBI" id="CHEBI:57945"/>
        <dbReference type="ChEBI" id="CHEBI:58349"/>
        <dbReference type="EC" id="7.1.1.1"/>
    </reaction>
</comment>
<dbReference type="CDD" id="cd05304">
    <property type="entry name" value="Rubrum_tdh"/>
    <property type="match status" value="1"/>
</dbReference>
<sequence>MITSSTMRHSLGQCRAGIRSAAVLSQQSHLRLLAIRHVRPLYRPTQKWIEGRKHIRPQVTALVPYRNASVSPGSPSEFVPPVHTTPYSGITIGVVRETYPNERRVAITPQNAALLLKKGFKRVLVERGAGAEAQFTDQAYEKAGVTLGESSTIWSDSDILLKVRAPSFDGPVSEVDRLRDGTTLISFVYPAQNRDVVEKLASRGTTAFAMDMIPRISRAQVFDALSSMANIAGYKAVLEASNHFGRFMTGQIPPCKVLVIGAGVAGLSAIATARRLGAIVRGFDTRPAAREQVQSLGAEFIEVEIEEDGSGAGGYAKEMSKEFIEAEMKLFLEQCREVDIVITTALIPGRPAPKLITDEMLSAMKPGSVVVDLAAEAGGNCVATVPGKLIEHKGVTVIGYTDLPSRLPTQSSTLYSNNITKFLLSMAPEENQFGIDLNDEVVRGSIVTYKGDIVPTAPRPAPPPTPVRPTQPNTDAAAATTLALTPWQKSTREVATVTGAMGLALAVGKASGPIVMGNVFTFALAGLIGYRTVWGVTPALHSPLMSVTNAISGMVGVGGFFIMGGGLLPHTFPQLLGSLSVLLAFVNVSGGFLITKRMLDMFKRPTDPPEYPWLYAIPGVVFTGGYIAAASTGMAGLVQAGYLASSLLCIGSLSGLASQSTARQGNMLGMLGVSSGILASLGAVGFPPEVLIQFAGVAGVGSALGLMIGRRTTATDLPQTVAALHSVVGLAAVLTSVGSVMAHIGDISMLHMVAGYLGVLIGSIVAFLKLAGKMSSKPIRIPGPRHALNTSLLGLNIATMGTFLAMAPGAPLIGAACLAGNAFLSFLKGYTTTAAIGGADMPVVITVLNAYSGFALVAEVCGNESRSNERPFRRYSASSRHRLQNRRRHNQNLRRRSRRRCTAESVIIVVGYGMAVAKAQYAISDITRMLKHKGVNVRFAIHPVAGRMPGQCNVLLAEASVPYDIVLEMDEINDDFGDTDVTLVIGANDTVNPIALEPGSSIAGMPVLHAWKSKQVVVMKRGMSSGYADVPNPMFFMPGTKMLFGDAKDSCDAIKSALETRNKMYDV</sequence>
<feature type="transmembrane region" description="Helical" evidence="25">
    <location>
        <begin position="665"/>
        <end position="684"/>
    </location>
</feature>
<evidence type="ECO:0000256" key="8">
    <source>
        <dbReference type="ARBA" id="ARBA00022692"/>
    </source>
</evidence>
<evidence type="ECO:0000256" key="18">
    <source>
        <dbReference type="ARBA" id="ARBA00023136"/>
    </source>
</evidence>
<feature type="region of interest" description="Disordered" evidence="24">
    <location>
        <begin position="869"/>
        <end position="897"/>
    </location>
</feature>
<dbReference type="Pfam" id="PF05222">
    <property type="entry name" value="AlaDh_PNT_N"/>
    <property type="match status" value="1"/>
</dbReference>
<evidence type="ECO:0000256" key="2">
    <source>
        <dbReference type="ARBA" id="ARBA00004429"/>
    </source>
</evidence>
<comment type="similarity">
    <text evidence="3">In the N-terminal section; belongs to the AlaDH/PNT family.</text>
</comment>
<keyword evidence="29" id="KW-1185">Reference proteome</keyword>
<dbReference type="PANTHER" id="PTHR10160">
    <property type="entry name" value="NAD(P) TRANSHYDROGENASE"/>
    <property type="match status" value="1"/>
</dbReference>
<evidence type="ECO:0000256" key="11">
    <source>
        <dbReference type="ARBA" id="ARBA00022857"/>
    </source>
</evidence>
<feature type="transmembrane region" description="Helical" evidence="25">
    <location>
        <begin position="640"/>
        <end position="658"/>
    </location>
</feature>
<comment type="subcellular location">
    <subcellularLocation>
        <location evidence="2">Cell inner membrane</location>
        <topology evidence="2">Multi-pass membrane protein</topology>
    </subcellularLocation>
    <subcellularLocation>
        <location evidence="1">Mitochondrion inner membrane</location>
        <topology evidence="1">Multi-pass membrane protein</topology>
        <orientation evidence="1">Matrix side</orientation>
    </subcellularLocation>
</comment>
<dbReference type="OrthoDB" id="37244at2759"/>
<feature type="domain" description="Alanine dehydrogenase/pyridine nucleotide transhydrogenase NAD(H)-binding" evidence="26">
    <location>
        <begin position="241"/>
        <end position="399"/>
    </location>
</feature>
<feature type="transmembrane region" description="Helical" evidence="25">
    <location>
        <begin position="514"/>
        <end position="534"/>
    </location>
</feature>
<dbReference type="InterPro" id="IPR007886">
    <property type="entry name" value="AlaDH/PNT_N"/>
</dbReference>
<evidence type="ECO:0000256" key="25">
    <source>
        <dbReference type="SAM" id="Phobius"/>
    </source>
</evidence>
<keyword evidence="16" id="KW-0520">NAD</keyword>
<dbReference type="InterPro" id="IPR036291">
    <property type="entry name" value="NAD(P)-bd_dom_sf"/>
</dbReference>
<name>A0A8H4R8H5_9HELO</name>
<dbReference type="InterPro" id="IPR026255">
    <property type="entry name" value="NADP_transhyd_a"/>
</dbReference>
<feature type="transmembrane region" description="Helical" evidence="25">
    <location>
        <begin position="901"/>
        <end position="923"/>
    </location>
</feature>
<dbReference type="SUPFAM" id="SSF51735">
    <property type="entry name" value="NAD(P)-binding Rossmann-fold domains"/>
    <property type="match status" value="1"/>
</dbReference>
<evidence type="ECO:0000259" key="26">
    <source>
        <dbReference type="SMART" id="SM01002"/>
    </source>
</evidence>
<dbReference type="GO" id="GO:0050661">
    <property type="term" value="F:NADP binding"/>
    <property type="evidence" value="ECO:0007669"/>
    <property type="project" value="TreeGrafter"/>
</dbReference>
<evidence type="ECO:0000256" key="10">
    <source>
        <dbReference type="ARBA" id="ARBA00022792"/>
    </source>
</evidence>
<evidence type="ECO:0000256" key="3">
    <source>
        <dbReference type="ARBA" id="ARBA00005624"/>
    </source>
</evidence>
<keyword evidence="9" id="KW-0547">Nucleotide-binding</keyword>
<keyword evidence="14 25" id="KW-1133">Transmembrane helix</keyword>
<protein>
    <recommendedName>
        <fullName evidence="22">NAD(P) transhydrogenase, mitochondrial</fullName>
        <ecNumber evidence="5">7.1.1.1</ecNumber>
    </recommendedName>
    <alternativeName>
        <fullName evidence="23">Nicotinamide nucleotide transhydrogenase</fullName>
    </alternativeName>
</protein>
<evidence type="ECO:0000256" key="17">
    <source>
        <dbReference type="ARBA" id="ARBA00023128"/>
    </source>
</evidence>
<evidence type="ECO:0000256" key="21">
    <source>
        <dbReference type="ARBA" id="ARBA00061558"/>
    </source>
</evidence>
<evidence type="ECO:0000256" key="1">
    <source>
        <dbReference type="ARBA" id="ARBA00004292"/>
    </source>
</evidence>
<keyword evidence="6" id="KW-1003">Cell membrane</keyword>
<keyword evidence="12" id="KW-0809">Transit peptide</keyword>
<dbReference type="GO" id="GO:0005743">
    <property type="term" value="C:mitochondrial inner membrane"/>
    <property type="evidence" value="ECO:0007669"/>
    <property type="project" value="UniProtKB-SubCell"/>
</dbReference>
<dbReference type="Gene3D" id="3.40.50.720">
    <property type="entry name" value="NAD(P)-binding Rossmann-like Domain"/>
    <property type="match status" value="2"/>
</dbReference>
<feature type="transmembrane region" description="Helical" evidence="25">
    <location>
        <begin position="690"/>
        <end position="709"/>
    </location>
</feature>
<evidence type="ECO:0000256" key="7">
    <source>
        <dbReference type="ARBA" id="ARBA00022519"/>
    </source>
</evidence>
<dbReference type="Pfam" id="PF12769">
    <property type="entry name" value="PNTB_4TM"/>
    <property type="match status" value="1"/>
</dbReference>
<dbReference type="SUPFAM" id="SSF52467">
    <property type="entry name" value="DHS-like NAD/FAD-binding domain"/>
    <property type="match status" value="1"/>
</dbReference>
<evidence type="ECO:0000313" key="28">
    <source>
        <dbReference type="EMBL" id="KAF4624318.1"/>
    </source>
</evidence>
<evidence type="ECO:0000256" key="4">
    <source>
        <dbReference type="ARBA" id="ARBA00011738"/>
    </source>
</evidence>
<feature type="transmembrane region" description="Helical" evidence="25">
    <location>
        <begin position="574"/>
        <end position="594"/>
    </location>
</feature>
<dbReference type="FunFam" id="3.40.50.1220:FF:000002">
    <property type="entry name" value="NAD(P) transhydrogenase subunit beta"/>
    <property type="match status" value="1"/>
</dbReference>
<dbReference type="PANTHER" id="PTHR10160:SF19">
    <property type="entry name" value="PROTON-TRANSLOCATING NAD(P)(+) TRANSHYDROGENASE"/>
    <property type="match status" value="1"/>
</dbReference>
<keyword evidence="11" id="KW-0521">NADP</keyword>
<dbReference type="GO" id="GO:0006740">
    <property type="term" value="P:NADPH regeneration"/>
    <property type="evidence" value="ECO:0007669"/>
    <property type="project" value="TreeGrafter"/>
</dbReference>
<comment type="caution">
    <text evidence="28">The sequence shown here is derived from an EMBL/GenBank/DDBJ whole genome shotgun (WGS) entry which is preliminary data.</text>
</comment>
<evidence type="ECO:0000259" key="27">
    <source>
        <dbReference type="SMART" id="SM01003"/>
    </source>
</evidence>
<dbReference type="EC" id="7.1.1.1" evidence="5"/>
<dbReference type="Gene3D" id="3.40.50.1220">
    <property type="entry name" value="TPP-binding domain"/>
    <property type="match status" value="1"/>
</dbReference>
<dbReference type="SMART" id="SM01002">
    <property type="entry name" value="AlaDh_PNT_C"/>
    <property type="match status" value="1"/>
</dbReference>
<dbReference type="NCBIfam" id="TIGR00561">
    <property type="entry name" value="pntA"/>
    <property type="match status" value="1"/>
</dbReference>
<keyword evidence="8 25" id="KW-0812">Transmembrane</keyword>
<evidence type="ECO:0000256" key="14">
    <source>
        <dbReference type="ARBA" id="ARBA00022989"/>
    </source>
</evidence>
<evidence type="ECO:0000256" key="22">
    <source>
        <dbReference type="ARBA" id="ARBA00074145"/>
    </source>
</evidence>
<evidence type="ECO:0000256" key="9">
    <source>
        <dbReference type="ARBA" id="ARBA00022741"/>
    </source>
</evidence>
<evidence type="ECO:0000256" key="13">
    <source>
        <dbReference type="ARBA" id="ARBA00022967"/>
    </source>
</evidence>
<gene>
    <name evidence="28" type="ORF">G7Y89_g13856</name>
</gene>
<evidence type="ECO:0000256" key="20">
    <source>
        <dbReference type="ARBA" id="ARBA00054910"/>
    </source>
</evidence>
<dbReference type="GO" id="GO:0008750">
    <property type="term" value="F:proton-translocating NAD(P)+ transhydrogenase activity"/>
    <property type="evidence" value="ECO:0007669"/>
    <property type="project" value="UniProtKB-EC"/>
</dbReference>
<dbReference type="InterPro" id="IPR024605">
    <property type="entry name" value="NADP_transhyd_a_C"/>
</dbReference>
<evidence type="ECO:0000256" key="23">
    <source>
        <dbReference type="ARBA" id="ARBA00079255"/>
    </source>
</evidence>
<dbReference type="Pfam" id="PF01262">
    <property type="entry name" value="AlaDh_PNT_C"/>
    <property type="match status" value="1"/>
</dbReference>
<evidence type="ECO:0000256" key="15">
    <source>
        <dbReference type="ARBA" id="ARBA00022990"/>
    </source>
</evidence>
<feature type="domain" description="Alanine dehydrogenase/pyridine nucleotide transhydrogenase N-terminal" evidence="27">
    <location>
        <begin position="93"/>
        <end position="232"/>
    </location>
</feature>
<feature type="compositionally biased region" description="Pro residues" evidence="24">
    <location>
        <begin position="457"/>
        <end position="469"/>
    </location>
</feature>
<dbReference type="InterPro" id="IPR008143">
    <property type="entry name" value="Ala_DH/PNT_CS2"/>
</dbReference>
<dbReference type="InterPro" id="IPR008142">
    <property type="entry name" value="AlaDH/PNT_CS1"/>
</dbReference>
<accession>A0A8H4R8H5</accession>
<dbReference type="InterPro" id="IPR034300">
    <property type="entry name" value="PNTB-like"/>
</dbReference>
<organism evidence="28 29">
    <name type="scientific">Cudoniella acicularis</name>
    <dbReference type="NCBI Taxonomy" id="354080"/>
    <lineage>
        <taxon>Eukaryota</taxon>
        <taxon>Fungi</taxon>
        <taxon>Dikarya</taxon>
        <taxon>Ascomycota</taxon>
        <taxon>Pezizomycotina</taxon>
        <taxon>Leotiomycetes</taxon>
        <taxon>Helotiales</taxon>
        <taxon>Tricladiaceae</taxon>
        <taxon>Cudoniella</taxon>
    </lineage>
</organism>
<comment type="function">
    <text evidence="20">The transhydrogenation between NADH and NADP is coupled to respiration and ATP hydrolysis and functions as a proton pump across the membrane. May play a role in reactive oxygen species (ROS) detoxification in the adrenal gland.</text>
</comment>
<dbReference type="GO" id="GO:0005886">
    <property type="term" value="C:plasma membrane"/>
    <property type="evidence" value="ECO:0007669"/>
    <property type="project" value="UniProtKB-SubCell"/>
</dbReference>
<keyword evidence="13" id="KW-1278">Translocase</keyword>
<feature type="transmembrane region" description="Helical" evidence="25">
    <location>
        <begin position="546"/>
        <end position="568"/>
    </location>
</feature>
<feature type="region of interest" description="Disordered" evidence="24">
    <location>
        <begin position="453"/>
        <end position="473"/>
    </location>
</feature>
<evidence type="ECO:0000313" key="29">
    <source>
        <dbReference type="Proteomes" id="UP000566819"/>
    </source>
</evidence>
<evidence type="ECO:0000256" key="12">
    <source>
        <dbReference type="ARBA" id="ARBA00022946"/>
    </source>
</evidence>
<dbReference type="AlphaFoldDB" id="A0A8H4R8H5"/>
<comment type="similarity">
    <text evidence="21">In the C-terminal section; belongs to the PNT beta subunit family.</text>
</comment>
<dbReference type="EMBL" id="JAAMPI010001696">
    <property type="protein sequence ID" value="KAF4624318.1"/>
    <property type="molecule type" value="Genomic_DNA"/>
</dbReference>
<proteinExistence type="inferred from homology"/>
<feature type="compositionally biased region" description="Basic residues" evidence="24">
    <location>
        <begin position="879"/>
        <end position="897"/>
    </location>
</feature>
<dbReference type="Pfam" id="PF02233">
    <property type="entry name" value="PNTB"/>
    <property type="match status" value="2"/>
</dbReference>
<keyword evidence="17" id="KW-0496">Mitochondrion</keyword>
<evidence type="ECO:0000256" key="19">
    <source>
        <dbReference type="ARBA" id="ARBA00048202"/>
    </source>
</evidence>
<keyword evidence="10" id="KW-0999">Mitochondrion inner membrane</keyword>
<keyword evidence="18 25" id="KW-0472">Membrane</keyword>
<dbReference type="GO" id="GO:0016491">
    <property type="term" value="F:oxidoreductase activity"/>
    <property type="evidence" value="ECO:0007669"/>
    <property type="project" value="InterPro"/>
</dbReference>
<evidence type="ECO:0000256" key="5">
    <source>
        <dbReference type="ARBA" id="ARBA00012943"/>
    </source>
</evidence>
<dbReference type="PROSITE" id="PS00837">
    <property type="entry name" value="ALADH_PNT_2"/>
    <property type="match status" value="1"/>
</dbReference>
<dbReference type="InterPro" id="IPR007698">
    <property type="entry name" value="AlaDH/PNT_NAD(H)-bd"/>
</dbReference>